<proteinExistence type="predicted"/>
<sequence length="41" mass="4719">MEEIKTTLDILKELSLNQLEPQDFETIRPTLDDVFIALTKG</sequence>
<dbReference type="EMBL" id="ADXJ01000399">
    <property type="protein sequence ID" value="EFS00930.1"/>
    <property type="molecule type" value="Genomic_DNA"/>
</dbReference>
<dbReference type="Proteomes" id="UP000004302">
    <property type="component" value="Chromosome"/>
</dbReference>
<keyword evidence="1" id="KW-0547">Nucleotide-binding</keyword>
<accession>E3ZN66</accession>
<name>E3ZN66_LISSE</name>
<dbReference type="PATRIC" id="fig|702453.3.peg.700"/>
<keyword evidence="1" id="KW-0067">ATP-binding</keyword>
<dbReference type="AlphaFoldDB" id="E3ZN66"/>
<reference evidence="1" key="1">
    <citation type="journal article" date="2010" name="Microbiol. Resour. Announc.">
        <title>Comparative genomics of the bacterial genus Listeria: Genome evolution is characterized by limited gene acquisition and limited gene loss.</title>
        <authorList>
            <person name="den Bakker H.C."/>
            <person name="Cummings C.A."/>
            <person name="Ferreira V."/>
            <person name="Vatta P."/>
            <person name="Orsi R.H."/>
            <person name="Degoricija L."/>
            <person name="Barker M."/>
            <person name="Petrauskene O."/>
            <person name="Furtado M.R."/>
            <person name="Wiedmann M."/>
        </authorList>
    </citation>
    <scope>NUCLEOTIDE SEQUENCE [LARGE SCALE GENOMIC DNA]</scope>
    <source>
        <strain evidence="1">FSL N1-067</strain>
    </source>
</reference>
<comment type="caution">
    <text evidence="1">The sequence shown here is derived from an EMBL/GenBank/DDBJ whole genome shotgun (WGS) entry which is preliminary data.</text>
</comment>
<dbReference type="HOGENOM" id="CLU_3272359_0_0_9"/>
<evidence type="ECO:0000313" key="1">
    <source>
        <dbReference type="EMBL" id="EFS00930.1"/>
    </source>
</evidence>
<gene>
    <name evidence="1" type="ORF">NT03LS_0891</name>
</gene>
<dbReference type="GO" id="GO:0005524">
    <property type="term" value="F:ATP binding"/>
    <property type="evidence" value="ECO:0007669"/>
    <property type="project" value="UniProtKB-KW"/>
</dbReference>
<protein>
    <submittedName>
        <fullName evidence="1">ABC transporter ATP-binding protein</fullName>
    </submittedName>
</protein>
<organism evidence="1">
    <name type="scientific">Listeria seeligeri FSL N1-067</name>
    <dbReference type="NCBI Taxonomy" id="702453"/>
    <lineage>
        <taxon>Bacteria</taxon>
        <taxon>Bacillati</taxon>
        <taxon>Bacillota</taxon>
        <taxon>Bacilli</taxon>
        <taxon>Bacillales</taxon>
        <taxon>Listeriaceae</taxon>
        <taxon>Listeria</taxon>
    </lineage>
</organism>